<evidence type="ECO:0000313" key="7">
    <source>
        <dbReference type="Proteomes" id="UP000242699"/>
    </source>
</evidence>
<proteinExistence type="inferred from homology"/>
<comment type="caution">
    <text evidence="6">The sequence shown here is derived from an EMBL/GenBank/DDBJ whole genome shotgun (WGS) entry which is preliminary data.</text>
</comment>
<keyword evidence="4" id="KW-0106">Calcium</keyword>
<protein>
    <submittedName>
        <fullName evidence="6">Sulfatase</fullName>
    </submittedName>
</protein>
<dbReference type="SUPFAM" id="SSF53649">
    <property type="entry name" value="Alkaline phosphatase-like"/>
    <property type="match status" value="1"/>
</dbReference>
<sequence>MRNGRDHDLNVIYVHSHDTGRQITPYGLGDGTPNLQKLAERGIVFRQAFSAAPTCSPSRSALLTGMVPHSNGMLGLVHRGFRLQDYHKHLVRYLNAHGYETALSGVQHEARDVKDIGYKKIIGQLLESKRWNSGHLDDLDNAQHVAQFIKGKHELPYFLSFGLFSTHRPFPNADVDEKYVRPPFPLPDVAATRQDYAQFLTSVRVVDKCVGIVMEALQESGQVNDTLVIYTTDHGMAFPGMKATLYDTGIGVSLIVKPPDGSGPAGVVSDALVSHLDVFPTLCDLLDLPKPEWLQGQSLGPVLFGDKSSVHDAVFAETNYHAAYEPMRCIRTDRYKFIRRYRAGVVSANIDDSDSKTFLYDQGYTDMYANETEELYDLHLDPSERINLAHSPEHQHIRTRLVNRLQQWMVSTNDPILHGRIAKPPGTIVNTVDCYSPDDSRFE</sequence>
<evidence type="ECO:0000256" key="2">
    <source>
        <dbReference type="ARBA" id="ARBA00022723"/>
    </source>
</evidence>
<dbReference type="PROSITE" id="PS00523">
    <property type="entry name" value="SULFATASE_1"/>
    <property type="match status" value="1"/>
</dbReference>
<comment type="similarity">
    <text evidence="1">Belongs to the sulfatase family.</text>
</comment>
<keyword evidence="2" id="KW-0479">Metal-binding</keyword>
<reference evidence="6 7" key="1">
    <citation type="journal article" date="2014" name="BMC Genomics">
        <title>Comparison of environmental and isolate Sulfobacillus genomes reveals diverse carbon, sulfur, nitrogen, and hydrogen metabolisms.</title>
        <authorList>
            <person name="Justice N.B."/>
            <person name="Norman A."/>
            <person name="Brown C.T."/>
            <person name="Singh A."/>
            <person name="Thomas B.C."/>
            <person name="Banfield J.F."/>
        </authorList>
    </citation>
    <scope>NUCLEOTIDE SEQUENCE [LARGE SCALE GENOMIC DNA]</scope>
    <source>
        <strain evidence="6">AMDSBA1</strain>
    </source>
</reference>
<dbReference type="PANTHER" id="PTHR42693:SF53">
    <property type="entry name" value="ENDO-4-O-SULFATASE"/>
    <property type="match status" value="1"/>
</dbReference>
<dbReference type="Pfam" id="PF00884">
    <property type="entry name" value="Sulfatase"/>
    <property type="match status" value="1"/>
</dbReference>
<dbReference type="Gene3D" id="3.40.720.10">
    <property type="entry name" value="Alkaline Phosphatase, subunit A"/>
    <property type="match status" value="1"/>
</dbReference>
<dbReference type="GO" id="GO:0046872">
    <property type="term" value="F:metal ion binding"/>
    <property type="evidence" value="ECO:0007669"/>
    <property type="project" value="UniProtKB-KW"/>
</dbReference>
<dbReference type="InterPro" id="IPR050738">
    <property type="entry name" value="Sulfatase"/>
</dbReference>
<dbReference type="CDD" id="cd16027">
    <property type="entry name" value="SGSH"/>
    <property type="match status" value="1"/>
</dbReference>
<evidence type="ECO:0000256" key="1">
    <source>
        <dbReference type="ARBA" id="ARBA00008779"/>
    </source>
</evidence>
<evidence type="ECO:0000256" key="3">
    <source>
        <dbReference type="ARBA" id="ARBA00022801"/>
    </source>
</evidence>
<dbReference type="InterPro" id="IPR000917">
    <property type="entry name" value="Sulfatase_N"/>
</dbReference>
<dbReference type="InterPro" id="IPR017850">
    <property type="entry name" value="Alkaline_phosphatase_core_sf"/>
</dbReference>
<feature type="domain" description="Sulfatase N-terminal" evidence="5">
    <location>
        <begin position="10"/>
        <end position="287"/>
    </location>
</feature>
<dbReference type="PANTHER" id="PTHR42693">
    <property type="entry name" value="ARYLSULFATASE FAMILY MEMBER"/>
    <property type="match status" value="1"/>
</dbReference>
<dbReference type="GO" id="GO:0004065">
    <property type="term" value="F:arylsulfatase activity"/>
    <property type="evidence" value="ECO:0007669"/>
    <property type="project" value="TreeGrafter"/>
</dbReference>
<gene>
    <name evidence="6" type="ORF">C7B43_04695</name>
</gene>
<dbReference type="EMBL" id="PXYT01000007">
    <property type="protein sequence ID" value="PSR30773.1"/>
    <property type="molecule type" value="Genomic_DNA"/>
</dbReference>
<evidence type="ECO:0000256" key="4">
    <source>
        <dbReference type="ARBA" id="ARBA00022837"/>
    </source>
</evidence>
<dbReference type="InterPro" id="IPR024607">
    <property type="entry name" value="Sulfatase_CS"/>
</dbReference>
<evidence type="ECO:0000259" key="5">
    <source>
        <dbReference type="Pfam" id="PF00884"/>
    </source>
</evidence>
<evidence type="ECO:0000313" key="6">
    <source>
        <dbReference type="EMBL" id="PSR30773.1"/>
    </source>
</evidence>
<organism evidence="6 7">
    <name type="scientific">Sulfobacillus benefaciens</name>
    <dbReference type="NCBI Taxonomy" id="453960"/>
    <lineage>
        <taxon>Bacteria</taxon>
        <taxon>Bacillati</taxon>
        <taxon>Bacillota</taxon>
        <taxon>Clostridia</taxon>
        <taxon>Eubacteriales</taxon>
        <taxon>Clostridiales Family XVII. Incertae Sedis</taxon>
        <taxon>Sulfobacillus</taxon>
    </lineage>
</organism>
<keyword evidence="3" id="KW-0378">Hydrolase</keyword>
<dbReference type="Proteomes" id="UP000242699">
    <property type="component" value="Unassembled WGS sequence"/>
</dbReference>
<name>A0A2T2X8D2_9FIRM</name>
<accession>A0A2T2X8D2</accession>
<dbReference type="AlphaFoldDB" id="A0A2T2X8D2"/>